<dbReference type="AlphaFoldDB" id="A0AAV7JP47"/>
<keyword evidence="6" id="KW-0694">RNA-binding</keyword>
<comment type="caution">
    <text evidence="8">The sequence shown here is derived from an EMBL/GenBank/DDBJ whole genome shotgun (WGS) entry which is preliminary data.</text>
</comment>
<keyword evidence="4" id="KW-0808">Transferase</keyword>
<evidence type="ECO:0000256" key="4">
    <source>
        <dbReference type="ARBA" id="ARBA00022679"/>
    </source>
</evidence>
<keyword evidence="3" id="KW-0489">Methyltransferase</keyword>
<dbReference type="PANTHER" id="PTHR14911">
    <property type="entry name" value="THUMP DOMAIN-CONTAINING"/>
    <property type="match status" value="1"/>
</dbReference>
<evidence type="ECO:0000259" key="7">
    <source>
        <dbReference type="PROSITE" id="PS51165"/>
    </source>
</evidence>
<comment type="subcellular location">
    <subcellularLocation>
        <location evidence="1">Cytoplasm</location>
    </subcellularLocation>
</comment>
<dbReference type="SMART" id="SM00981">
    <property type="entry name" value="THUMP"/>
    <property type="match status" value="1"/>
</dbReference>
<dbReference type="SUPFAM" id="SSF53335">
    <property type="entry name" value="S-adenosyl-L-methionine-dependent methyltransferases"/>
    <property type="match status" value="1"/>
</dbReference>
<dbReference type="GO" id="GO:0043527">
    <property type="term" value="C:tRNA methyltransferase complex"/>
    <property type="evidence" value="ECO:0007669"/>
    <property type="project" value="UniProtKB-ARBA"/>
</dbReference>
<evidence type="ECO:0000256" key="6">
    <source>
        <dbReference type="PROSITE-ProRule" id="PRU00529"/>
    </source>
</evidence>
<dbReference type="Pfam" id="PF02926">
    <property type="entry name" value="THUMP"/>
    <property type="match status" value="1"/>
</dbReference>
<sequence>MAEAFPTVSGDHHLQEASVEICATVPTGLEVIASEEIQQIFAPILSIKSFKIQQGKVFFNLPFTQVNKLKTIRSVENLYAIVAHLPAYCSTKEDTFAKFLTLPSELNWSSSLECWKTLYQAENKIITPLSNEMRDNLGKHDSEILKFRMSCHRAGSKSQHPFGSPDIERLFGGACQDYFGWNVNLKHFDVEIFVWIFENQNVMVGITLTKDSLAIRNIVKFGPTTLRPCICYCLSRTVSIKLGEVVIDPMCGSGSIPIEAAIAWPNAFYLGADSFLQAPFNTAENIHYVNTNRAKGVIPVDSLVWDATCLPLRTSSVDVILTDLPYGRRMGTKHHNWKLYPDLLSEFGRVCKPSTSRAALLTQDSKCIVNVLKSNPFWKKSHVFWLNHGGLRSAIYVLIRTAFML</sequence>
<feature type="domain" description="THUMP" evidence="7">
    <location>
        <begin position="100"/>
        <end position="208"/>
    </location>
</feature>
<dbReference type="Gene3D" id="3.40.50.150">
    <property type="entry name" value="Vaccinia Virus protein VP39"/>
    <property type="match status" value="1"/>
</dbReference>
<dbReference type="CDD" id="cd11715">
    <property type="entry name" value="THUMP_AdoMetMT"/>
    <property type="match status" value="1"/>
</dbReference>
<dbReference type="InterPro" id="IPR053943">
    <property type="entry name" value="RlmKL-like_Mtase_CS"/>
</dbReference>
<dbReference type="InterPro" id="IPR029063">
    <property type="entry name" value="SAM-dependent_MTases_sf"/>
</dbReference>
<dbReference type="EMBL" id="JAKMXF010000310">
    <property type="protein sequence ID" value="KAI6650512.1"/>
    <property type="molecule type" value="Genomic_DNA"/>
</dbReference>
<evidence type="ECO:0000256" key="1">
    <source>
        <dbReference type="ARBA" id="ARBA00004496"/>
    </source>
</evidence>
<dbReference type="GO" id="GO:0030488">
    <property type="term" value="P:tRNA methylation"/>
    <property type="evidence" value="ECO:0007669"/>
    <property type="project" value="TreeGrafter"/>
</dbReference>
<proteinExistence type="predicted"/>
<dbReference type="GO" id="GO:0016423">
    <property type="term" value="F:tRNA (guanine) methyltransferase activity"/>
    <property type="evidence" value="ECO:0007669"/>
    <property type="project" value="TreeGrafter"/>
</dbReference>
<reference evidence="8 9" key="1">
    <citation type="journal article" date="2023" name="BMC Biol.">
        <title>The compact genome of the sponge Oopsacas minuta (Hexactinellida) is lacking key metazoan core genes.</title>
        <authorList>
            <person name="Santini S."/>
            <person name="Schenkelaars Q."/>
            <person name="Jourda C."/>
            <person name="Duchesne M."/>
            <person name="Belahbib H."/>
            <person name="Rocher C."/>
            <person name="Selva M."/>
            <person name="Riesgo A."/>
            <person name="Vervoort M."/>
            <person name="Leys S.P."/>
            <person name="Kodjabachian L."/>
            <person name="Le Bivic A."/>
            <person name="Borchiellini C."/>
            <person name="Claverie J.M."/>
            <person name="Renard E."/>
        </authorList>
    </citation>
    <scope>NUCLEOTIDE SEQUENCE [LARGE SCALE GENOMIC DNA]</scope>
    <source>
        <strain evidence="8">SPO-2</strain>
    </source>
</reference>
<organism evidence="8 9">
    <name type="scientific">Oopsacas minuta</name>
    <dbReference type="NCBI Taxonomy" id="111878"/>
    <lineage>
        <taxon>Eukaryota</taxon>
        <taxon>Metazoa</taxon>
        <taxon>Porifera</taxon>
        <taxon>Hexactinellida</taxon>
        <taxon>Hexasterophora</taxon>
        <taxon>Lyssacinosida</taxon>
        <taxon>Leucopsacidae</taxon>
        <taxon>Oopsacas</taxon>
    </lineage>
</organism>
<keyword evidence="9" id="KW-1185">Reference proteome</keyword>
<dbReference type="PANTHER" id="PTHR14911:SF13">
    <property type="entry name" value="TRNA (GUANINE(6)-N2)-METHYLTRANSFERASE THUMP3"/>
    <property type="match status" value="1"/>
</dbReference>
<dbReference type="Gene3D" id="3.30.2130.30">
    <property type="match status" value="1"/>
</dbReference>
<accession>A0AAV7JP47</accession>
<name>A0AAV7JP47_9METZ</name>
<evidence type="ECO:0000313" key="8">
    <source>
        <dbReference type="EMBL" id="KAI6650512.1"/>
    </source>
</evidence>
<dbReference type="PROSITE" id="PS51165">
    <property type="entry name" value="THUMP"/>
    <property type="match status" value="1"/>
</dbReference>
<evidence type="ECO:0000256" key="2">
    <source>
        <dbReference type="ARBA" id="ARBA00022490"/>
    </source>
</evidence>
<keyword evidence="5" id="KW-0819">tRNA processing</keyword>
<dbReference type="GO" id="GO:0005737">
    <property type="term" value="C:cytoplasm"/>
    <property type="evidence" value="ECO:0007669"/>
    <property type="project" value="UniProtKB-SubCell"/>
</dbReference>
<dbReference type="InterPro" id="IPR000241">
    <property type="entry name" value="RlmKL-like_Mtase"/>
</dbReference>
<dbReference type="InterPro" id="IPR004114">
    <property type="entry name" value="THUMP_dom"/>
</dbReference>
<gene>
    <name evidence="8" type="ORF">LOD99_7563</name>
</gene>
<evidence type="ECO:0000313" key="9">
    <source>
        <dbReference type="Proteomes" id="UP001165289"/>
    </source>
</evidence>
<dbReference type="SUPFAM" id="SSF143437">
    <property type="entry name" value="THUMP domain-like"/>
    <property type="match status" value="1"/>
</dbReference>
<protein>
    <submittedName>
        <fullName evidence="8">THUMP domain-containing protein 3 isoform X3</fullName>
    </submittedName>
</protein>
<dbReference type="PROSITE" id="PS01261">
    <property type="entry name" value="UPF0020"/>
    <property type="match status" value="1"/>
</dbReference>
<dbReference type="Proteomes" id="UP001165289">
    <property type="component" value="Unassembled WGS sequence"/>
</dbReference>
<evidence type="ECO:0000256" key="5">
    <source>
        <dbReference type="ARBA" id="ARBA00022694"/>
    </source>
</evidence>
<dbReference type="GO" id="GO:0003723">
    <property type="term" value="F:RNA binding"/>
    <property type="evidence" value="ECO:0007669"/>
    <property type="project" value="UniProtKB-UniRule"/>
</dbReference>
<evidence type="ECO:0000256" key="3">
    <source>
        <dbReference type="ARBA" id="ARBA00022603"/>
    </source>
</evidence>
<dbReference type="Pfam" id="PF01170">
    <property type="entry name" value="UPF0020"/>
    <property type="match status" value="1"/>
</dbReference>
<dbReference type="FunFam" id="3.40.50.150:FF:000073">
    <property type="entry name" value="THUMP domain containing 3"/>
    <property type="match status" value="1"/>
</dbReference>
<keyword evidence="2" id="KW-0963">Cytoplasm</keyword>